<evidence type="ECO:0000313" key="2">
    <source>
        <dbReference type="EMBL" id="MBW0477246.1"/>
    </source>
</evidence>
<reference evidence="2" key="1">
    <citation type="submission" date="2021-03" db="EMBL/GenBank/DDBJ databases">
        <title>Draft genome sequence of rust myrtle Austropuccinia psidii MF-1, a brazilian biotype.</title>
        <authorList>
            <person name="Quecine M.C."/>
            <person name="Pachon D.M.R."/>
            <person name="Bonatelli M.L."/>
            <person name="Correr F.H."/>
            <person name="Franceschini L.M."/>
            <person name="Leite T.F."/>
            <person name="Margarido G.R.A."/>
            <person name="Almeida C.A."/>
            <person name="Ferrarezi J.A."/>
            <person name="Labate C.A."/>
        </authorList>
    </citation>
    <scope>NUCLEOTIDE SEQUENCE</scope>
    <source>
        <strain evidence="2">MF-1</strain>
    </source>
</reference>
<evidence type="ECO:0000313" key="3">
    <source>
        <dbReference type="Proteomes" id="UP000765509"/>
    </source>
</evidence>
<organism evidence="2 3">
    <name type="scientific">Austropuccinia psidii MF-1</name>
    <dbReference type="NCBI Taxonomy" id="1389203"/>
    <lineage>
        <taxon>Eukaryota</taxon>
        <taxon>Fungi</taxon>
        <taxon>Dikarya</taxon>
        <taxon>Basidiomycota</taxon>
        <taxon>Pucciniomycotina</taxon>
        <taxon>Pucciniomycetes</taxon>
        <taxon>Pucciniales</taxon>
        <taxon>Sphaerophragmiaceae</taxon>
        <taxon>Austropuccinia</taxon>
    </lineage>
</organism>
<gene>
    <name evidence="2" type="ORF">O181_016961</name>
</gene>
<feature type="compositionally biased region" description="Low complexity" evidence="1">
    <location>
        <begin position="123"/>
        <end position="134"/>
    </location>
</feature>
<comment type="caution">
    <text evidence="2">The sequence shown here is derived from an EMBL/GenBank/DDBJ whole genome shotgun (WGS) entry which is preliminary data.</text>
</comment>
<protein>
    <submittedName>
        <fullName evidence="2">Uncharacterized protein</fullName>
    </submittedName>
</protein>
<feature type="region of interest" description="Disordered" evidence="1">
    <location>
        <begin position="121"/>
        <end position="186"/>
    </location>
</feature>
<feature type="compositionally biased region" description="Polar residues" evidence="1">
    <location>
        <begin position="153"/>
        <end position="164"/>
    </location>
</feature>
<accession>A0A9Q3C6Q3</accession>
<dbReference type="Proteomes" id="UP000765509">
    <property type="component" value="Unassembled WGS sequence"/>
</dbReference>
<proteinExistence type="predicted"/>
<feature type="compositionally biased region" description="Pro residues" evidence="1">
    <location>
        <begin position="167"/>
        <end position="186"/>
    </location>
</feature>
<feature type="compositionally biased region" description="Polar residues" evidence="1">
    <location>
        <begin position="135"/>
        <end position="144"/>
    </location>
</feature>
<evidence type="ECO:0000256" key="1">
    <source>
        <dbReference type="SAM" id="MobiDB-lite"/>
    </source>
</evidence>
<keyword evidence="3" id="KW-1185">Reference proteome</keyword>
<sequence length="186" mass="20692">MSHPGPLLSNFRRYLWRKKHCPFGKEFTVFEGPTIDSNSGYFNFTGSRQRDVPRWTNVGGPIPTCGRPIYSSLQVTISRVNNQGVVKSIRRIFYFPTNPDAKGSDEPDGEEVEVVNNSIGKLSSASSTKPPSKTFHSQVISRNPRNFRPVLSTIASSNTPTSLNPYPARPALPPPMRPSPIPQPRK</sequence>
<dbReference type="AlphaFoldDB" id="A0A9Q3C6Q3"/>
<name>A0A9Q3C6Q3_9BASI</name>
<dbReference type="EMBL" id="AVOT02004742">
    <property type="protein sequence ID" value="MBW0477246.1"/>
    <property type="molecule type" value="Genomic_DNA"/>
</dbReference>